<feature type="binding site" evidence="2">
    <location>
        <position position="189"/>
    </location>
    <ligand>
        <name>Fe cation</name>
        <dbReference type="ChEBI" id="CHEBI:24875"/>
        <label>2</label>
    </ligand>
</feature>
<dbReference type="GO" id="GO:0046872">
    <property type="term" value="F:metal ion binding"/>
    <property type="evidence" value="ECO:0007669"/>
    <property type="project" value="UniProtKB-KW"/>
</dbReference>
<accession>A0AA34R432</accession>
<dbReference type="Proteomes" id="UP000008834">
    <property type="component" value="Chromosome"/>
</dbReference>
<evidence type="ECO:0000313" key="4">
    <source>
        <dbReference type="Proteomes" id="UP000008834"/>
    </source>
</evidence>
<feature type="binding site" evidence="2">
    <location>
        <position position="53"/>
    </location>
    <ligand>
        <name>Fe cation</name>
        <dbReference type="ChEBI" id="CHEBI:24875"/>
        <label>1</label>
    </ligand>
</feature>
<dbReference type="InterPro" id="IPR005235">
    <property type="entry name" value="YmdB-like"/>
</dbReference>
<feature type="binding site" evidence="2">
    <location>
        <position position="52"/>
    </location>
    <ligand>
        <name>Fe cation</name>
        <dbReference type="ChEBI" id="CHEBI:24875"/>
        <label>1</label>
    </ligand>
</feature>
<evidence type="ECO:0008006" key="5">
    <source>
        <dbReference type="Google" id="ProtNLM"/>
    </source>
</evidence>
<feature type="binding site" evidence="2">
    <location>
        <position position="80"/>
    </location>
    <ligand>
        <name>Fe cation</name>
        <dbReference type="ChEBI" id="CHEBI:24875"/>
        <label>2</label>
    </ligand>
</feature>
<gene>
    <name evidence="3" type="ordered locus">BH0505</name>
</gene>
<feature type="active site" description="Proton donor" evidence="1">
    <location>
        <position position="81"/>
    </location>
</feature>
<dbReference type="EMBL" id="CP000048">
    <property type="protein sequence ID" value="AAX17014.1"/>
    <property type="molecule type" value="Genomic_DNA"/>
</dbReference>
<feature type="binding site" evidence="2">
    <location>
        <position position="21"/>
    </location>
    <ligand>
        <name>Fe cation</name>
        <dbReference type="ChEBI" id="CHEBI:24875"/>
        <label>1</label>
    </ligand>
</feature>
<dbReference type="GO" id="GO:0004113">
    <property type="term" value="F:2',3'-cyclic-nucleotide 3'-phosphodiesterase activity"/>
    <property type="evidence" value="ECO:0007669"/>
    <property type="project" value="TreeGrafter"/>
</dbReference>
<dbReference type="PIRSF" id="PIRSF004789">
    <property type="entry name" value="DR1281"/>
    <property type="match status" value="1"/>
</dbReference>
<dbReference type="SUPFAM" id="SSF56300">
    <property type="entry name" value="Metallo-dependent phosphatases"/>
    <property type="match status" value="1"/>
</dbReference>
<feature type="binding site" evidence="2">
    <location>
        <position position="52"/>
    </location>
    <ligand>
        <name>Fe cation</name>
        <dbReference type="ChEBI" id="CHEBI:24875"/>
        <label>2</label>
    </ligand>
</feature>
<name>A0AA34R432_BORHD</name>
<dbReference type="PANTHER" id="PTHR36303">
    <property type="entry name" value="2',3'-CYCLIC-NUCLEOTIDE 2'-PHOSPHODIESTERASE"/>
    <property type="match status" value="1"/>
</dbReference>
<evidence type="ECO:0000256" key="2">
    <source>
        <dbReference type="PIRSR" id="PIRSR004789-51"/>
    </source>
</evidence>
<dbReference type="AlphaFoldDB" id="A0AA34R432"/>
<keyword evidence="2" id="KW-0479">Metal-binding</keyword>
<evidence type="ECO:0000313" key="3">
    <source>
        <dbReference type="EMBL" id="AAX17014.1"/>
    </source>
</evidence>
<dbReference type="InterPro" id="IPR029052">
    <property type="entry name" value="Metallo-depent_PP-like"/>
</dbReference>
<dbReference type="PANTHER" id="PTHR36303:SF1">
    <property type="entry name" value="2',3'-CYCLIC-NUCLEOTIDE 2'-PHOSPHODIESTERASE"/>
    <property type="match status" value="1"/>
</dbReference>
<organism evidence="3 4">
    <name type="scientific">Borrelia hermsii (strain HS1 / DAH)</name>
    <dbReference type="NCBI Taxonomy" id="314723"/>
    <lineage>
        <taxon>Bacteria</taxon>
        <taxon>Pseudomonadati</taxon>
        <taxon>Spirochaetota</taxon>
        <taxon>Spirochaetia</taxon>
        <taxon>Spirochaetales</taxon>
        <taxon>Borreliaceae</taxon>
        <taxon>Borrelia</taxon>
    </lineage>
</organism>
<sequence length="270" mass="30105">MRLELLSMQDNDVIRALIIGDIIGDGGLKKIFFNLKSLKEKYNIDLAIVNGENSSGGFGITPEIAENLFKAGVNVITTGNHVYAESSIREYLDKQEYILRPNNFSDLLEGHGYCILNVKNEKVAVINIQGFLGMTFIVKNPFENIKKVVNMIRNKVKTIFVDFHAESNYEKESFGYFLNGLVTGVVGTHTHIMTQDERILDKGTAYISDLGMTGSLNSVIGFNPEISLKGLLEYVALRTETVEDDVIIQGVVITSHLKTGRALKIERIQK</sequence>
<evidence type="ECO:0000256" key="1">
    <source>
        <dbReference type="PIRSR" id="PIRSR004789-50"/>
    </source>
</evidence>
<dbReference type="Gene3D" id="3.60.21.10">
    <property type="match status" value="1"/>
</dbReference>
<feature type="binding site" evidence="2">
    <location>
        <position position="164"/>
    </location>
    <ligand>
        <name>Fe cation</name>
        <dbReference type="ChEBI" id="CHEBI:24875"/>
        <label>2</label>
    </ligand>
</feature>
<reference evidence="4" key="1">
    <citation type="submission" date="2004-12" db="EMBL/GenBank/DDBJ databases">
        <title>The genome sequence of Borrelia hermsii and Borrelia turicatae: comparative analysis of two agents of endemic N. America relapsing fever.</title>
        <authorList>
            <person name="Porcella S.F."/>
            <person name="Raffel S.J."/>
            <person name="Schrumpf M.E."/>
            <person name="Montgomery B."/>
            <person name="Smith T."/>
            <person name="Schwan T.G."/>
        </authorList>
    </citation>
    <scope>NUCLEOTIDE SEQUENCE [LARGE SCALE GENOMIC DNA]</scope>
    <source>
        <strain evidence="4">HS1 / DAH</strain>
    </source>
</reference>
<dbReference type="KEGG" id="bhr:BH0505"/>
<feature type="binding site" evidence="2">
    <location>
        <position position="191"/>
    </location>
    <ligand>
        <name>Fe cation</name>
        <dbReference type="ChEBI" id="CHEBI:24875"/>
        <label>1</label>
    </ligand>
</feature>
<dbReference type="NCBIfam" id="TIGR00282">
    <property type="entry name" value="TIGR00282 family metallophosphoesterase"/>
    <property type="match status" value="1"/>
</dbReference>
<protein>
    <recommendedName>
        <fullName evidence="5">Metallophosphoesterase</fullName>
    </recommendedName>
</protein>
<proteinExistence type="predicted"/>
<dbReference type="Pfam" id="PF13277">
    <property type="entry name" value="YmdB"/>
    <property type="match status" value="1"/>
</dbReference>